<gene>
    <name evidence="2" type="ORF">ACFPM7_08095</name>
</gene>
<dbReference type="RefSeq" id="WP_378245528.1">
    <property type="nucleotide sequence ID" value="NZ_JBHSKF010000003.1"/>
</dbReference>
<dbReference type="InterPro" id="IPR009288">
    <property type="entry name" value="AIG2-like_dom"/>
</dbReference>
<feature type="domain" description="Gamma-glutamylcyclotransferase AIG2-like" evidence="1">
    <location>
        <begin position="242"/>
        <end position="343"/>
    </location>
</feature>
<reference evidence="3" key="1">
    <citation type="journal article" date="2019" name="Int. J. Syst. Evol. Microbiol.">
        <title>The Global Catalogue of Microorganisms (GCM) 10K type strain sequencing project: providing services to taxonomists for standard genome sequencing and annotation.</title>
        <authorList>
            <consortium name="The Broad Institute Genomics Platform"/>
            <consortium name="The Broad Institute Genome Sequencing Center for Infectious Disease"/>
            <person name="Wu L."/>
            <person name="Ma J."/>
        </authorList>
    </citation>
    <scope>NUCLEOTIDE SEQUENCE [LARGE SCALE GENOMIC DNA]</scope>
    <source>
        <strain evidence="3">CCUG 59778</strain>
    </source>
</reference>
<dbReference type="InterPro" id="IPR036568">
    <property type="entry name" value="GGCT-like_sf"/>
</dbReference>
<keyword evidence="3" id="KW-1185">Reference proteome</keyword>
<protein>
    <submittedName>
        <fullName evidence="2">Gamma-glutamylcyclotransferase</fullName>
    </submittedName>
</protein>
<evidence type="ECO:0000259" key="1">
    <source>
        <dbReference type="Pfam" id="PF06094"/>
    </source>
</evidence>
<comment type="caution">
    <text evidence="2">The sequence shown here is derived from an EMBL/GenBank/DDBJ whole genome shotgun (WGS) entry which is preliminary data.</text>
</comment>
<evidence type="ECO:0000313" key="2">
    <source>
        <dbReference type="EMBL" id="MFC5287010.1"/>
    </source>
</evidence>
<proteinExistence type="predicted"/>
<organism evidence="2 3">
    <name type="scientific">Actinokineospora guangxiensis</name>
    <dbReference type="NCBI Taxonomy" id="1490288"/>
    <lineage>
        <taxon>Bacteria</taxon>
        <taxon>Bacillati</taxon>
        <taxon>Actinomycetota</taxon>
        <taxon>Actinomycetes</taxon>
        <taxon>Pseudonocardiales</taxon>
        <taxon>Pseudonocardiaceae</taxon>
        <taxon>Actinokineospora</taxon>
    </lineage>
</organism>
<dbReference type="Gene3D" id="3.10.490.10">
    <property type="entry name" value="Gamma-glutamyl cyclotransferase-like"/>
    <property type="match status" value="1"/>
</dbReference>
<sequence>MPAEFTDAEYPAAPYPGARPDFSYLHDDGRGHRLTPAREARSGWRVHGGEPAVDLDGWLVERGHPPLAERVPLLSYGSNPCPAKLTWLRARHGLSGPVVVLRARCAGLSAVWAAGLRVVDDQRPAVLAAAPGAVEQHAVIMASAGQVLAFDRCEGRGDRYRLASVSTGSVTTEDGGTWGAVLAYLGARDTRRPLLVHGAPVACADVPRSAAAHLVGAPADGDGLDAAEVSGPPDPRALPGELFVYGTLQPGASHWRLLAPHAAGPARPAALAGSLHDTGRGYPALVLGDGPGVRGWSVPLRSGAALAGLDSYEGPEYDRVRVVLADGSVAWTYVWLPTVDGMPLLREPWPATTSPE</sequence>
<dbReference type="InterPro" id="IPR013024">
    <property type="entry name" value="GGCT-like"/>
</dbReference>
<name>A0ABW0EM72_9PSEU</name>
<dbReference type="SUPFAM" id="SSF110857">
    <property type="entry name" value="Gamma-glutamyl cyclotransferase-like"/>
    <property type="match status" value="1"/>
</dbReference>
<dbReference type="Pfam" id="PF06094">
    <property type="entry name" value="GGACT"/>
    <property type="match status" value="1"/>
</dbReference>
<dbReference type="EMBL" id="JBHSKF010000003">
    <property type="protein sequence ID" value="MFC5287010.1"/>
    <property type="molecule type" value="Genomic_DNA"/>
</dbReference>
<accession>A0ABW0EM72</accession>
<dbReference type="Proteomes" id="UP001596157">
    <property type="component" value="Unassembled WGS sequence"/>
</dbReference>
<evidence type="ECO:0000313" key="3">
    <source>
        <dbReference type="Proteomes" id="UP001596157"/>
    </source>
</evidence>
<dbReference type="CDD" id="cd06661">
    <property type="entry name" value="GGCT_like"/>
    <property type="match status" value="1"/>
</dbReference>